<organism evidence="1 2">
    <name type="scientific">Elysia marginata</name>
    <dbReference type="NCBI Taxonomy" id="1093978"/>
    <lineage>
        <taxon>Eukaryota</taxon>
        <taxon>Metazoa</taxon>
        <taxon>Spiralia</taxon>
        <taxon>Lophotrochozoa</taxon>
        <taxon>Mollusca</taxon>
        <taxon>Gastropoda</taxon>
        <taxon>Heterobranchia</taxon>
        <taxon>Euthyneura</taxon>
        <taxon>Panpulmonata</taxon>
        <taxon>Sacoglossa</taxon>
        <taxon>Placobranchoidea</taxon>
        <taxon>Plakobranchidae</taxon>
        <taxon>Elysia</taxon>
    </lineage>
</organism>
<evidence type="ECO:0000313" key="2">
    <source>
        <dbReference type="Proteomes" id="UP000762676"/>
    </source>
</evidence>
<accession>A0AAV4FPW0</accession>
<dbReference type="EMBL" id="BMAT01004542">
    <property type="protein sequence ID" value="GFR75458.1"/>
    <property type="molecule type" value="Genomic_DNA"/>
</dbReference>
<comment type="caution">
    <text evidence="1">The sequence shown here is derived from an EMBL/GenBank/DDBJ whole genome shotgun (WGS) entry which is preliminary data.</text>
</comment>
<dbReference type="SUPFAM" id="SSF51306">
    <property type="entry name" value="LexA/Signal peptidase"/>
    <property type="match status" value="1"/>
</dbReference>
<name>A0AAV4FPW0_9GAST</name>
<dbReference type="InterPro" id="IPR036286">
    <property type="entry name" value="LexA/Signal_pep-like_sf"/>
</dbReference>
<gene>
    <name evidence="1" type="ORF">ElyMa_002189300</name>
</gene>
<dbReference type="Proteomes" id="UP000762676">
    <property type="component" value="Unassembled WGS sequence"/>
</dbReference>
<proteinExistence type="predicted"/>
<keyword evidence="2" id="KW-1185">Reference proteome</keyword>
<reference evidence="1 2" key="1">
    <citation type="journal article" date="2021" name="Elife">
        <title>Chloroplast acquisition without the gene transfer in kleptoplastic sea slugs, Plakobranchus ocellatus.</title>
        <authorList>
            <person name="Maeda T."/>
            <person name="Takahashi S."/>
            <person name="Yoshida T."/>
            <person name="Shimamura S."/>
            <person name="Takaki Y."/>
            <person name="Nagai Y."/>
            <person name="Toyoda A."/>
            <person name="Suzuki Y."/>
            <person name="Arimoto A."/>
            <person name="Ishii H."/>
            <person name="Satoh N."/>
            <person name="Nishiyama T."/>
            <person name="Hasebe M."/>
            <person name="Maruyama T."/>
            <person name="Minagawa J."/>
            <person name="Obokata J."/>
            <person name="Shigenobu S."/>
        </authorList>
    </citation>
    <scope>NUCLEOTIDE SEQUENCE [LARGE SCALE GENOMIC DNA]</scope>
</reference>
<protein>
    <submittedName>
        <fullName evidence="1">Peptidase S24-like protein</fullName>
    </submittedName>
</protein>
<evidence type="ECO:0000313" key="1">
    <source>
        <dbReference type="EMBL" id="GFR75458.1"/>
    </source>
</evidence>
<sequence>MLLDEKPSKKPIAVSTECPNEGIPLLPIDAMAGVFSGEVKVLELECERFVIPTFKEADFLIPVKGSSMHPKYNNCVVCVSDNEAYEPFEIHKKNINGLAIVVGVIGLE</sequence>
<dbReference type="AlphaFoldDB" id="A0AAV4FPW0"/>